<dbReference type="EnsemblPlants" id="KQL29478">
    <property type="protein sequence ID" value="KQL29478"/>
    <property type="gene ID" value="SETIT_019483mg"/>
</dbReference>
<reference evidence="2" key="1">
    <citation type="journal article" date="2012" name="Nat. Biotechnol.">
        <title>Reference genome sequence of the model plant Setaria.</title>
        <authorList>
            <person name="Bennetzen J.L."/>
            <person name="Schmutz J."/>
            <person name="Wang H."/>
            <person name="Percifield R."/>
            <person name="Hawkins J."/>
            <person name="Pontaroli A.C."/>
            <person name="Estep M."/>
            <person name="Feng L."/>
            <person name="Vaughn J.N."/>
            <person name="Grimwood J."/>
            <person name="Jenkins J."/>
            <person name="Barry K."/>
            <person name="Lindquist E."/>
            <person name="Hellsten U."/>
            <person name="Deshpande S."/>
            <person name="Wang X."/>
            <person name="Wu X."/>
            <person name="Mitros T."/>
            <person name="Triplett J."/>
            <person name="Yang X."/>
            <person name="Ye C.Y."/>
            <person name="Mauro-Herrera M."/>
            <person name="Wang L."/>
            <person name="Li P."/>
            <person name="Sharma M."/>
            <person name="Sharma R."/>
            <person name="Ronald P.C."/>
            <person name="Panaud O."/>
            <person name="Kellogg E.A."/>
            <person name="Brutnell T.P."/>
            <person name="Doust A.N."/>
            <person name="Tuskan G.A."/>
            <person name="Rokhsar D."/>
            <person name="Devos K.M."/>
        </authorList>
    </citation>
    <scope>NUCLEOTIDE SEQUENCE [LARGE SCALE GENOMIC DNA]</scope>
    <source>
        <strain evidence="2">cv. Yugu1</strain>
    </source>
</reference>
<accession>A0A0Q3RHE8</accession>
<dbReference type="Gramene" id="KQL29478">
    <property type="protein sequence ID" value="KQL29478"/>
    <property type="gene ID" value="SETIT_019483mg"/>
</dbReference>
<sequence>MALTRGGAA</sequence>
<protein>
    <submittedName>
        <fullName evidence="1">Uncharacterized protein</fullName>
    </submittedName>
</protein>
<dbReference type="Proteomes" id="UP000004995">
    <property type="component" value="Unassembled WGS sequence"/>
</dbReference>
<keyword evidence="2" id="KW-1185">Reference proteome</keyword>
<dbReference type="InParanoid" id="A0A0Q3RHE8"/>
<name>A0A0Q3RHE8_SETIT</name>
<proteinExistence type="predicted"/>
<evidence type="ECO:0000313" key="1">
    <source>
        <dbReference type="EnsemblPlants" id="KQL29478"/>
    </source>
</evidence>
<dbReference type="EMBL" id="AGNK02000257">
    <property type="status" value="NOT_ANNOTATED_CDS"/>
    <property type="molecule type" value="Genomic_DNA"/>
</dbReference>
<evidence type="ECO:0000313" key="2">
    <source>
        <dbReference type="Proteomes" id="UP000004995"/>
    </source>
</evidence>
<organism evidence="1 2">
    <name type="scientific">Setaria italica</name>
    <name type="common">Foxtail millet</name>
    <name type="synonym">Panicum italicum</name>
    <dbReference type="NCBI Taxonomy" id="4555"/>
    <lineage>
        <taxon>Eukaryota</taxon>
        <taxon>Viridiplantae</taxon>
        <taxon>Streptophyta</taxon>
        <taxon>Embryophyta</taxon>
        <taxon>Tracheophyta</taxon>
        <taxon>Spermatophyta</taxon>
        <taxon>Magnoliopsida</taxon>
        <taxon>Liliopsida</taxon>
        <taxon>Poales</taxon>
        <taxon>Poaceae</taxon>
        <taxon>PACMAD clade</taxon>
        <taxon>Panicoideae</taxon>
        <taxon>Panicodae</taxon>
        <taxon>Paniceae</taxon>
        <taxon>Cenchrinae</taxon>
        <taxon>Setaria</taxon>
    </lineage>
</organism>
<reference evidence="1" key="2">
    <citation type="submission" date="2018-08" db="UniProtKB">
        <authorList>
            <consortium name="EnsemblPlants"/>
        </authorList>
    </citation>
    <scope>IDENTIFICATION</scope>
    <source>
        <strain evidence="1">Yugu1</strain>
    </source>
</reference>